<evidence type="ECO:0000313" key="3">
    <source>
        <dbReference type="Proteomes" id="UP000694701"/>
    </source>
</evidence>
<name>A0A8C2GWL6_CYPCA</name>
<dbReference type="Ensembl" id="ENSCCRT00020000327.1">
    <property type="protein sequence ID" value="ENSCCRP00020000231.1"/>
    <property type="gene ID" value="ENSCCRG00020000192.1"/>
</dbReference>
<protein>
    <submittedName>
        <fullName evidence="2">Uncharacterized protein</fullName>
    </submittedName>
</protein>
<dbReference type="Gene3D" id="3.30.420.10">
    <property type="entry name" value="Ribonuclease H-like superfamily/Ribonuclease H"/>
    <property type="match status" value="1"/>
</dbReference>
<dbReference type="Proteomes" id="UP000694701">
    <property type="component" value="Unplaced"/>
</dbReference>
<dbReference type="AlphaFoldDB" id="A0A8C2GWL6"/>
<organism evidence="2 3">
    <name type="scientific">Cyprinus carpio</name>
    <name type="common">Common carp</name>
    <dbReference type="NCBI Taxonomy" id="7962"/>
    <lineage>
        <taxon>Eukaryota</taxon>
        <taxon>Metazoa</taxon>
        <taxon>Chordata</taxon>
        <taxon>Craniata</taxon>
        <taxon>Vertebrata</taxon>
        <taxon>Euteleostomi</taxon>
        <taxon>Actinopterygii</taxon>
        <taxon>Neopterygii</taxon>
        <taxon>Teleostei</taxon>
        <taxon>Ostariophysi</taxon>
        <taxon>Cypriniformes</taxon>
        <taxon>Cyprinidae</taxon>
        <taxon>Cyprininae</taxon>
        <taxon>Cyprinus</taxon>
    </lineage>
</organism>
<accession>A0A8C2GWL6</accession>
<reference evidence="2" key="1">
    <citation type="submission" date="2025-08" db="UniProtKB">
        <authorList>
            <consortium name="Ensembl"/>
        </authorList>
    </citation>
    <scope>IDENTIFICATION</scope>
</reference>
<feature type="signal peptide" evidence="1">
    <location>
        <begin position="1"/>
        <end position="18"/>
    </location>
</feature>
<proteinExistence type="predicted"/>
<evidence type="ECO:0000256" key="1">
    <source>
        <dbReference type="SAM" id="SignalP"/>
    </source>
</evidence>
<dbReference type="InterPro" id="IPR036397">
    <property type="entry name" value="RNaseH_sf"/>
</dbReference>
<dbReference type="GO" id="GO:0003676">
    <property type="term" value="F:nucleic acid binding"/>
    <property type="evidence" value="ECO:0007669"/>
    <property type="project" value="InterPro"/>
</dbReference>
<feature type="chain" id="PRO_5034225423" evidence="1">
    <location>
        <begin position="19"/>
        <end position="87"/>
    </location>
</feature>
<sequence length="87" mass="9926">FNDLLIFLLLLFAGVPQMEWPALSPDRNPIVNLWDQLSRCVEGCDPAPQNLSDLRAALEEEWKAMPQQTISRLVNSMRRCCQAVLDI</sequence>
<keyword evidence="1" id="KW-0732">Signal</keyword>
<evidence type="ECO:0000313" key="2">
    <source>
        <dbReference type="Ensembl" id="ENSCCRP00020000231.1"/>
    </source>
</evidence>